<evidence type="ECO:0000256" key="5">
    <source>
        <dbReference type="ARBA" id="ARBA00022691"/>
    </source>
</evidence>
<proteinExistence type="predicted"/>
<dbReference type="OrthoDB" id="9816309at2"/>
<name>A0A1H3CM60_ALLWA</name>
<keyword evidence="3 7" id="KW-0489">Methyltransferase</keyword>
<dbReference type="SUPFAM" id="SSF53335">
    <property type="entry name" value="S-adenosyl-L-methionine-dependent methyltransferases"/>
    <property type="match status" value="1"/>
</dbReference>
<dbReference type="PRINTS" id="PR00996">
    <property type="entry name" value="CHERMTFRASE"/>
</dbReference>
<dbReference type="InterPro" id="IPR036804">
    <property type="entry name" value="CheR_N_sf"/>
</dbReference>
<dbReference type="EMBL" id="FNOW01000006">
    <property type="protein sequence ID" value="SDX55332.1"/>
    <property type="molecule type" value="Genomic_DNA"/>
</dbReference>
<dbReference type="InterPro" id="IPR029063">
    <property type="entry name" value="SAM-dependent_MTases_sf"/>
</dbReference>
<dbReference type="EC" id="2.1.1.80" evidence="2"/>
<dbReference type="RefSeq" id="WP_091332316.1">
    <property type="nucleotide sequence ID" value="NZ_FNOW01000006.1"/>
</dbReference>
<dbReference type="SUPFAM" id="SSF47757">
    <property type="entry name" value="Chemotaxis receptor methyltransferase CheR, N-terminal domain"/>
    <property type="match status" value="1"/>
</dbReference>
<gene>
    <name evidence="7" type="ORF">SAMN05421644_10669</name>
</gene>
<dbReference type="InterPro" id="IPR022641">
    <property type="entry name" value="CheR_N"/>
</dbReference>
<sequence length="290" mass="32557">MIDAQDYAEFSRFLADYCGLVLGENRQYLVASRLSRLLGEFGYTKVEDLLRALRHSASPTLKSRVIDAMTTNETSWFRDSYPFEILRQILLPELAARKRPIRIWSAACSSGQEPYSISMVAAEWEATVPTAKLTPVSIVATDLSETVLADARAGVYDGLSIVRGLTPERRQKYFDTRPNGHQIKPDIQRRVRFQKLNLLDSYTVLGKFDIVFCRNVLIYFSADTKRRIFDGIARQMDPGSYLFIGASESASSYTDAFEMVRTPLGSVLRRRGAAAASTPSPLSHKKTHLG</sequence>
<feature type="domain" description="CheR-type methyltransferase" evidence="6">
    <location>
        <begin position="1"/>
        <end position="258"/>
    </location>
</feature>
<dbReference type="Pfam" id="PF03705">
    <property type="entry name" value="CheR_N"/>
    <property type="match status" value="1"/>
</dbReference>
<dbReference type="STRING" id="61595.SAMN05421644_10669"/>
<dbReference type="AlphaFoldDB" id="A0A1H3CM60"/>
<dbReference type="InterPro" id="IPR050903">
    <property type="entry name" value="Bact_Chemotaxis_MeTrfase"/>
</dbReference>
<dbReference type="PANTHER" id="PTHR24422">
    <property type="entry name" value="CHEMOTAXIS PROTEIN METHYLTRANSFERASE"/>
    <property type="match status" value="1"/>
</dbReference>
<evidence type="ECO:0000256" key="2">
    <source>
        <dbReference type="ARBA" id="ARBA00012534"/>
    </source>
</evidence>
<evidence type="ECO:0000256" key="1">
    <source>
        <dbReference type="ARBA" id="ARBA00001541"/>
    </source>
</evidence>
<keyword evidence="8" id="KW-1185">Reference proteome</keyword>
<dbReference type="Pfam" id="PF01739">
    <property type="entry name" value="CheR"/>
    <property type="match status" value="1"/>
</dbReference>
<protein>
    <recommendedName>
        <fullName evidence="2">protein-glutamate O-methyltransferase</fullName>
        <ecNumber evidence="2">2.1.1.80</ecNumber>
    </recommendedName>
</protein>
<dbReference type="InterPro" id="IPR022642">
    <property type="entry name" value="CheR_C"/>
</dbReference>
<dbReference type="PANTHER" id="PTHR24422:SF21">
    <property type="entry name" value="CHEMOTAXIS PROTEIN METHYLTRANSFERASE 1"/>
    <property type="match status" value="1"/>
</dbReference>
<dbReference type="Proteomes" id="UP000198672">
    <property type="component" value="Unassembled WGS sequence"/>
</dbReference>
<evidence type="ECO:0000313" key="8">
    <source>
        <dbReference type="Proteomes" id="UP000198672"/>
    </source>
</evidence>
<evidence type="ECO:0000313" key="7">
    <source>
        <dbReference type="EMBL" id="SDX55332.1"/>
    </source>
</evidence>
<dbReference type="Gene3D" id="1.10.155.10">
    <property type="entry name" value="Chemotaxis receptor methyltransferase CheR, N-terminal domain"/>
    <property type="match status" value="1"/>
</dbReference>
<organism evidence="7 8">
    <name type="scientific">Allochromatium warmingii</name>
    <name type="common">Chromatium warmingii</name>
    <dbReference type="NCBI Taxonomy" id="61595"/>
    <lineage>
        <taxon>Bacteria</taxon>
        <taxon>Pseudomonadati</taxon>
        <taxon>Pseudomonadota</taxon>
        <taxon>Gammaproteobacteria</taxon>
        <taxon>Chromatiales</taxon>
        <taxon>Chromatiaceae</taxon>
        <taxon>Allochromatium</taxon>
    </lineage>
</organism>
<dbReference type="GO" id="GO:0008983">
    <property type="term" value="F:protein-glutamate O-methyltransferase activity"/>
    <property type="evidence" value="ECO:0007669"/>
    <property type="project" value="UniProtKB-EC"/>
</dbReference>
<reference evidence="8" key="1">
    <citation type="submission" date="2016-10" db="EMBL/GenBank/DDBJ databases">
        <authorList>
            <person name="Varghese N."/>
            <person name="Submissions S."/>
        </authorList>
    </citation>
    <scope>NUCLEOTIDE SEQUENCE [LARGE SCALE GENOMIC DNA]</scope>
    <source>
        <strain evidence="8">DSM 173</strain>
    </source>
</reference>
<evidence type="ECO:0000259" key="6">
    <source>
        <dbReference type="PROSITE" id="PS50123"/>
    </source>
</evidence>
<dbReference type="SMART" id="SM00138">
    <property type="entry name" value="MeTrc"/>
    <property type="match status" value="1"/>
</dbReference>
<comment type="catalytic activity">
    <reaction evidence="1">
        <text>L-glutamyl-[protein] + S-adenosyl-L-methionine = [protein]-L-glutamate 5-O-methyl ester + S-adenosyl-L-homocysteine</text>
        <dbReference type="Rhea" id="RHEA:24452"/>
        <dbReference type="Rhea" id="RHEA-COMP:10208"/>
        <dbReference type="Rhea" id="RHEA-COMP:10311"/>
        <dbReference type="ChEBI" id="CHEBI:29973"/>
        <dbReference type="ChEBI" id="CHEBI:57856"/>
        <dbReference type="ChEBI" id="CHEBI:59789"/>
        <dbReference type="ChEBI" id="CHEBI:82795"/>
        <dbReference type="EC" id="2.1.1.80"/>
    </reaction>
</comment>
<keyword evidence="5" id="KW-0949">S-adenosyl-L-methionine</keyword>
<keyword evidence="4 7" id="KW-0808">Transferase</keyword>
<dbReference type="InterPro" id="IPR000780">
    <property type="entry name" value="CheR_MeTrfase"/>
</dbReference>
<evidence type="ECO:0000256" key="3">
    <source>
        <dbReference type="ARBA" id="ARBA00022603"/>
    </source>
</evidence>
<dbReference type="PROSITE" id="PS50123">
    <property type="entry name" value="CHER"/>
    <property type="match status" value="1"/>
</dbReference>
<evidence type="ECO:0000256" key="4">
    <source>
        <dbReference type="ARBA" id="ARBA00022679"/>
    </source>
</evidence>
<dbReference type="GO" id="GO:0032259">
    <property type="term" value="P:methylation"/>
    <property type="evidence" value="ECO:0007669"/>
    <property type="project" value="UniProtKB-KW"/>
</dbReference>
<dbReference type="Gene3D" id="3.40.50.150">
    <property type="entry name" value="Vaccinia Virus protein VP39"/>
    <property type="match status" value="1"/>
</dbReference>
<accession>A0A1H3CM60</accession>